<sequence>MTESWMTAFPCNRAQAEMLTDEHPSLAAFDPAPVLVASEIDEDRNEWRIDVYTQDEPDRRLIETMMALLGRKNRKPPKPERLADEDWVTLSQAGLEPVRAGCFYVHTAKDAPDTMPGVVNFRIDAGQAFGTGHHDTTAGCLLALDRLKRQGRRYATVADIGTGTGLLAFAALHLWPRAFAVASDIDPVSVKVSAENAAINGVPIGFGPGKMVLAVADGTRHPLITETAPYDLVCANILAGPLIALAPSLAAITAEGGQLVLAGLLDKQRDAVVAAYRRVGFRVDEHGPGAQWPVLVLTLRRRQGWRRPRRANGSAGQPPGDFGSW</sequence>
<dbReference type="GO" id="GO:0008276">
    <property type="term" value="F:protein methyltransferase activity"/>
    <property type="evidence" value="ECO:0007669"/>
    <property type="project" value="UniProtKB-UniRule"/>
</dbReference>
<dbReference type="HAMAP" id="MF_00735">
    <property type="entry name" value="Methyltr_PrmA"/>
    <property type="match status" value="1"/>
</dbReference>
<organism evidence="7 8">
    <name type="scientific">Sphingomonas lacunae</name>
    <dbReference type="NCBI Taxonomy" id="2698828"/>
    <lineage>
        <taxon>Bacteria</taxon>
        <taxon>Pseudomonadati</taxon>
        <taxon>Pseudomonadota</taxon>
        <taxon>Alphaproteobacteria</taxon>
        <taxon>Sphingomonadales</taxon>
        <taxon>Sphingomonadaceae</taxon>
        <taxon>Sphingomonas</taxon>
    </lineage>
</organism>
<reference evidence="7 8" key="1">
    <citation type="submission" date="2020-01" db="EMBL/GenBank/DDBJ databases">
        <title>Sphingomonas sp. strain CSW-10.</title>
        <authorList>
            <person name="Chen W.-M."/>
        </authorList>
    </citation>
    <scope>NUCLEOTIDE SEQUENCE [LARGE SCALE GENOMIC DNA]</scope>
    <source>
        <strain evidence="7 8">CSW-10</strain>
    </source>
</reference>
<dbReference type="PANTHER" id="PTHR43648">
    <property type="entry name" value="ELECTRON TRANSFER FLAVOPROTEIN BETA SUBUNIT LYSINE METHYLTRANSFERASE"/>
    <property type="match status" value="1"/>
</dbReference>
<evidence type="ECO:0000256" key="2">
    <source>
        <dbReference type="ARBA" id="ARBA00022490"/>
    </source>
</evidence>
<proteinExistence type="inferred from homology"/>
<dbReference type="Proteomes" id="UP000503018">
    <property type="component" value="Chromosome"/>
</dbReference>
<evidence type="ECO:0000313" key="7">
    <source>
        <dbReference type="EMBL" id="QJQ33398.1"/>
    </source>
</evidence>
<evidence type="ECO:0000256" key="4">
    <source>
        <dbReference type="ARBA" id="ARBA00022679"/>
    </source>
</evidence>
<evidence type="ECO:0000256" key="6">
    <source>
        <dbReference type="HAMAP-Rule" id="MF_00735"/>
    </source>
</evidence>
<dbReference type="GO" id="GO:0005840">
    <property type="term" value="C:ribosome"/>
    <property type="evidence" value="ECO:0007669"/>
    <property type="project" value="UniProtKB-KW"/>
</dbReference>
<dbReference type="CDD" id="cd02440">
    <property type="entry name" value="AdoMet_MTases"/>
    <property type="match status" value="1"/>
</dbReference>
<dbReference type="GO" id="GO:0032259">
    <property type="term" value="P:methylation"/>
    <property type="evidence" value="ECO:0007669"/>
    <property type="project" value="UniProtKB-KW"/>
</dbReference>
<protein>
    <recommendedName>
        <fullName evidence="6">Ribosomal protein L11 methyltransferase</fullName>
        <shortName evidence="6">L11 Mtase</shortName>
        <ecNumber evidence="6">2.1.1.-</ecNumber>
    </recommendedName>
</protein>
<dbReference type="SUPFAM" id="SSF53335">
    <property type="entry name" value="S-adenosyl-L-methionine-dependent methyltransferases"/>
    <property type="match status" value="1"/>
</dbReference>
<dbReference type="Gene3D" id="3.40.50.150">
    <property type="entry name" value="Vaccinia Virus protein VP39"/>
    <property type="match status" value="1"/>
</dbReference>
<dbReference type="PANTHER" id="PTHR43648:SF1">
    <property type="entry name" value="ELECTRON TRANSFER FLAVOPROTEIN BETA SUBUNIT LYSINE METHYLTRANSFERASE"/>
    <property type="match status" value="1"/>
</dbReference>
<dbReference type="Pfam" id="PF06325">
    <property type="entry name" value="PrmA"/>
    <property type="match status" value="1"/>
</dbReference>
<dbReference type="EC" id="2.1.1.-" evidence="6"/>
<accession>A0A6M4AW88</accession>
<feature type="binding site" evidence="6">
    <location>
        <position position="236"/>
    </location>
    <ligand>
        <name>S-adenosyl-L-methionine</name>
        <dbReference type="ChEBI" id="CHEBI:59789"/>
    </ligand>
</feature>
<keyword evidence="3 6" id="KW-0489">Methyltransferase</keyword>
<dbReference type="AlphaFoldDB" id="A0A6M4AW88"/>
<name>A0A6M4AW88_9SPHN</name>
<feature type="binding site" evidence="6">
    <location>
        <position position="161"/>
    </location>
    <ligand>
        <name>S-adenosyl-L-methionine</name>
        <dbReference type="ChEBI" id="CHEBI:59789"/>
    </ligand>
</feature>
<keyword evidence="4 6" id="KW-0808">Transferase</keyword>
<comment type="subcellular location">
    <subcellularLocation>
        <location evidence="6">Cytoplasm</location>
    </subcellularLocation>
</comment>
<keyword evidence="5 6" id="KW-0949">S-adenosyl-L-methionine</keyword>
<comment type="function">
    <text evidence="6">Methylates ribosomal protein L11.</text>
</comment>
<evidence type="ECO:0000256" key="5">
    <source>
        <dbReference type="ARBA" id="ARBA00022691"/>
    </source>
</evidence>
<keyword evidence="8" id="KW-1185">Reference proteome</keyword>
<dbReference type="InterPro" id="IPR004498">
    <property type="entry name" value="Ribosomal_PrmA_MeTrfase"/>
</dbReference>
<comment type="catalytic activity">
    <reaction evidence="6">
        <text>L-lysyl-[protein] + 3 S-adenosyl-L-methionine = N(6),N(6),N(6)-trimethyl-L-lysyl-[protein] + 3 S-adenosyl-L-homocysteine + 3 H(+)</text>
        <dbReference type="Rhea" id="RHEA:54192"/>
        <dbReference type="Rhea" id="RHEA-COMP:9752"/>
        <dbReference type="Rhea" id="RHEA-COMP:13826"/>
        <dbReference type="ChEBI" id="CHEBI:15378"/>
        <dbReference type="ChEBI" id="CHEBI:29969"/>
        <dbReference type="ChEBI" id="CHEBI:57856"/>
        <dbReference type="ChEBI" id="CHEBI:59789"/>
        <dbReference type="ChEBI" id="CHEBI:61961"/>
    </reaction>
</comment>
<feature type="binding site" evidence="6">
    <location>
        <position position="137"/>
    </location>
    <ligand>
        <name>S-adenosyl-L-methionine</name>
        <dbReference type="ChEBI" id="CHEBI:59789"/>
    </ligand>
</feature>
<dbReference type="RefSeq" id="WP_169947614.1">
    <property type="nucleotide sequence ID" value="NZ_CP053015.1"/>
</dbReference>
<keyword evidence="2 6" id="KW-0963">Cytoplasm</keyword>
<feature type="binding site" evidence="6">
    <location>
        <position position="184"/>
    </location>
    <ligand>
        <name>S-adenosyl-L-methionine</name>
        <dbReference type="ChEBI" id="CHEBI:59789"/>
    </ligand>
</feature>
<dbReference type="EMBL" id="CP053015">
    <property type="protein sequence ID" value="QJQ33398.1"/>
    <property type="molecule type" value="Genomic_DNA"/>
</dbReference>
<keyword evidence="7" id="KW-0687">Ribonucleoprotein</keyword>
<evidence type="ECO:0000256" key="3">
    <source>
        <dbReference type="ARBA" id="ARBA00022603"/>
    </source>
</evidence>
<gene>
    <name evidence="6" type="primary">prmA</name>
    <name evidence="7" type="ORF">GV829_13945</name>
</gene>
<dbReference type="GO" id="GO:0005737">
    <property type="term" value="C:cytoplasm"/>
    <property type="evidence" value="ECO:0007669"/>
    <property type="project" value="UniProtKB-SubCell"/>
</dbReference>
<dbReference type="KEGG" id="slan:GV829_13945"/>
<comment type="similarity">
    <text evidence="1 6">Belongs to the methyltransferase superfamily. PrmA family.</text>
</comment>
<dbReference type="InterPro" id="IPR029063">
    <property type="entry name" value="SAM-dependent_MTases_sf"/>
</dbReference>
<dbReference type="InterPro" id="IPR050078">
    <property type="entry name" value="Ribosomal_L11_MeTrfase_PrmA"/>
</dbReference>
<keyword evidence="7" id="KW-0689">Ribosomal protein</keyword>
<evidence type="ECO:0000313" key="8">
    <source>
        <dbReference type="Proteomes" id="UP000503018"/>
    </source>
</evidence>
<evidence type="ECO:0000256" key="1">
    <source>
        <dbReference type="ARBA" id="ARBA00009741"/>
    </source>
</evidence>